<evidence type="ECO:0000256" key="3">
    <source>
        <dbReference type="ARBA" id="ARBA00022989"/>
    </source>
</evidence>
<keyword evidence="2 5" id="KW-0812">Transmembrane</keyword>
<feature type="non-terminal residue" evidence="6">
    <location>
        <position position="229"/>
    </location>
</feature>
<proteinExistence type="predicted"/>
<evidence type="ECO:0000313" key="6">
    <source>
        <dbReference type="EMBL" id="SVB56719.1"/>
    </source>
</evidence>
<dbReference type="InterPro" id="IPR036259">
    <property type="entry name" value="MFS_trans_sf"/>
</dbReference>
<sequence length="229" mass="24681">MAAASTQDADAMHHFDIRDPTSMNSKVLSLAGTPAASPLGYFSWTFGQGARDPYYIMVIIYVFYPYFSNTVVDDPVKGQALIGYITAAAGFVLALTAPFLGAIADKDGRRKPWVVGTVLVMTIGAFSLWFIEPKGQGLSLGMSLAILFVIKICFTISEVFHNAMLPSIAPMNRIGVISGLAFSLGNVGGLMLMLFVLVAFSLPGTQPWAFLPEVPLFGIDQAAHEHDRI</sequence>
<dbReference type="SUPFAM" id="SSF103473">
    <property type="entry name" value="MFS general substrate transporter"/>
    <property type="match status" value="1"/>
</dbReference>
<evidence type="ECO:0000256" key="4">
    <source>
        <dbReference type="ARBA" id="ARBA00023136"/>
    </source>
</evidence>
<accession>A0A382F214</accession>
<dbReference type="PANTHER" id="PTHR23519">
    <property type="entry name" value="AUTOPHAGY-RELATED PROTEIN 22"/>
    <property type="match status" value="1"/>
</dbReference>
<feature type="transmembrane region" description="Helical" evidence="5">
    <location>
        <begin position="180"/>
        <end position="202"/>
    </location>
</feature>
<feature type="transmembrane region" description="Helical" evidence="5">
    <location>
        <begin position="53"/>
        <end position="69"/>
    </location>
</feature>
<feature type="transmembrane region" description="Helical" evidence="5">
    <location>
        <begin position="113"/>
        <end position="131"/>
    </location>
</feature>
<dbReference type="Gene3D" id="1.20.1250.20">
    <property type="entry name" value="MFS general substrate transporter like domains"/>
    <property type="match status" value="1"/>
</dbReference>
<keyword evidence="4 5" id="KW-0472">Membrane</keyword>
<feature type="transmembrane region" description="Helical" evidence="5">
    <location>
        <begin position="81"/>
        <end position="101"/>
    </location>
</feature>
<dbReference type="PANTHER" id="PTHR23519:SF1">
    <property type="entry name" value="AUTOPHAGY-RELATED PROTEIN 22"/>
    <property type="match status" value="1"/>
</dbReference>
<reference evidence="6" key="1">
    <citation type="submission" date="2018-05" db="EMBL/GenBank/DDBJ databases">
        <authorList>
            <person name="Lanie J.A."/>
            <person name="Ng W.-L."/>
            <person name="Kazmierczak K.M."/>
            <person name="Andrzejewski T.M."/>
            <person name="Davidsen T.M."/>
            <person name="Wayne K.J."/>
            <person name="Tettelin H."/>
            <person name="Glass J.I."/>
            <person name="Rusch D."/>
            <person name="Podicherti R."/>
            <person name="Tsui H.-C.T."/>
            <person name="Winkler M.E."/>
        </authorList>
    </citation>
    <scope>NUCLEOTIDE SEQUENCE</scope>
</reference>
<dbReference type="GO" id="GO:0012505">
    <property type="term" value="C:endomembrane system"/>
    <property type="evidence" value="ECO:0007669"/>
    <property type="project" value="UniProtKB-SubCell"/>
</dbReference>
<keyword evidence="3 5" id="KW-1133">Transmembrane helix</keyword>
<comment type="subcellular location">
    <subcellularLocation>
        <location evidence="1">Endomembrane system</location>
        <topology evidence="1">Multi-pass membrane protein</topology>
    </subcellularLocation>
</comment>
<organism evidence="6">
    <name type="scientific">marine metagenome</name>
    <dbReference type="NCBI Taxonomy" id="408172"/>
    <lineage>
        <taxon>unclassified sequences</taxon>
        <taxon>metagenomes</taxon>
        <taxon>ecological metagenomes</taxon>
    </lineage>
</organism>
<evidence type="ECO:0000256" key="2">
    <source>
        <dbReference type="ARBA" id="ARBA00022692"/>
    </source>
</evidence>
<dbReference type="AlphaFoldDB" id="A0A382F214"/>
<feature type="transmembrane region" description="Helical" evidence="5">
    <location>
        <begin position="137"/>
        <end position="160"/>
    </location>
</feature>
<protein>
    <recommendedName>
        <fullName evidence="7">Major facilitator superfamily (MFS) profile domain-containing protein</fullName>
    </recommendedName>
</protein>
<dbReference type="Pfam" id="PF13347">
    <property type="entry name" value="MFS_2"/>
    <property type="match status" value="1"/>
</dbReference>
<evidence type="ECO:0000256" key="1">
    <source>
        <dbReference type="ARBA" id="ARBA00004127"/>
    </source>
</evidence>
<name>A0A382F214_9ZZZZ</name>
<evidence type="ECO:0008006" key="7">
    <source>
        <dbReference type="Google" id="ProtNLM"/>
    </source>
</evidence>
<evidence type="ECO:0000256" key="5">
    <source>
        <dbReference type="SAM" id="Phobius"/>
    </source>
</evidence>
<gene>
    <name evidence="6" type="ORF">METZ01_LOCUS209573</name>
</gene>
<dbReference type="EMBL" id="UINC01047438">
    <property type="protein sequence ID" value="SVB56719.1"/>
    <property type="molecule type" value="Genomic_DNA"/>
</dbReference>
<dbReference type="InterPro" id="IPR050495">
    <property type="entry name" value="ATG22/LtaA_families"/>
</dbReference>